<sequence length="292" mass="31781">MGELPGGDMNHAQIRYLEAKHSVDERSRSRRVADRLFEALPASPTVGEAGAGTGAAVPWLLERGVAAGSYRGVDLSPTVVAHAQRTRPAALRYRGYDAVDTESGGTVGDFRFGFEVGDALEVLREQNHDLVVAQQFMDLVPLESAVDALTAAAGDGGLVYCPLTFDGVTVFQPDHPADDEIQRAYHEAIDDDADRETQAGRHLLEEFRDRAGSLLAADASDAIVRPRNGGYPADERYFLSCLLGFVEESVQPDAVPAVGDWLSARRDQLADGRLSYVGHRYDFLYRASTEKE</sequence>
<gene>
    <name evidence="1" type="ORF">ABNG04_04345</name>
</gene>
<evidence type="ECO:0000313" key="2">
    <source>
        <dbReference type="Proteomes" id="UP001567572"/>
    </source>
</evidence>
<proteinExistence type="predicted"/>
<reference evidence="1 2" key="1">
    <citation type="submission" date="2024-06" db="EMBL/GenBank/DDBJ databases">
        <title>Halorubrum miltondacostae sp. nov., a potential PHA producer isolated from an inland solar saltern in Rio Maior, Portugal.</title>
        <authorList>
            <person name="Albuquerque L."/>
            <person name="Viver T."/>
            <person name="Barroso C."/>
            <person name="Claudino R."/>
            <person name="Galvan M."/>
            <person name="Simoes G."/>
            <person name="Lobo Da Cunha A."/>
            <person name="Egas C."/>
        </authorList>
    </citation>
    <scope>NUCLEOTIDE SEQUENCE [LARGE SCALE GENOMIC DNA]</scope>
    <source>
        <strain evidence="1 2">RMP-11</strain>
    </source>
</reference>
<keyword evidence="2" id="KW-1185">Reference proteome</keyword>
<dbReference type="EMBL" id="JBEDNY010000001">
    <property type="protein sequence ID" value="MEZ3163113.1"/>
    <property type="molecule type" value="Genomic_DNA"/>
</dbReference>
<keyword evidence="1" id="KW-0808">Transferase</keyword>
<dbReference type="RefSeq" id="WP_371160349.1">
    <property type="nucleotide sequence ID" value="NZ_JBEDNX010000001.1"/>
</dbReference>
<accession>A0ABD5M2A5</accession>
<dbReference type="Proteomes" id="UP001567572">
    <property type="component" value="Unassembled WGS sequence"/>
</dbReference>
<dbReference type="AlphaFoldDB" id="A0ABD5M2A5"/>
<keyword evidence="1" id="KW-0489">Methyltransferase</keyword>
<name>A0ABD5M2A5_9EURY</name>
<evidence type="ECO:0000313" key="1">
    <source>
        <dbReference type="EMBL" id="MEZ3163113.1"/>
    </source>
</evidence>
<comment type="caution">
    <text evidence="1">The sequence shown here is derived from an EMBL/GenBank/DDBJ whole genome shotgun (WGS) entry which is preliminary data.</text>
</comment>
<dbReference type="Gene3D" id="3.40.50.150">
    <property type="entry name" value="Vaccinia Virus protein VP39"/>
    <property type="match status" value="1"/>
</dbReference>
<protein>
    <submittedName>
        <fullName evidence="1">SAM-dependent methyltransferase</fullName>
    </submittedName>
</protein>
<dbReference type="InterPro" id="IPR029063">
    <property type="entry name" value="SAM-dependent_MTases_sf"/>
</dbReference>
<dbReference type="SUPFAM" id="SSF53335">
    <property type="entry name" value="S-adenosyl-L-methionine-dependent methyltransferases"/>
    <property type="match status" value="1"/>
</dbReference>
<dbReference type="GO" id="GO:0008168">
    <property type="term" value="F:methyltransferase activity"/>
    <property type="evidence" value="ECO:0007669"/>
    <property type="project" value="UniProtKB-KW"/>
</dbReference>
<dbReference type="GO" id="GO:0032259">
    <property type="term" value="P:methylation"/>
    <property type="evidence" value="ECO:0007669"/>
    <property type="project" value="UniProtKB-KW"/>
</dbReference>
<organism evidence="1 2">
    <name type="scientific">Halorubrum miltondacostae</name>
    <dbReference type="NCBI Taxonomy" id="3076378"/>
    <lineage>
        <taxon>Archaea</taxon>
        <taxon>Methanobacteriati</taxon>
        <taxon>Methanobacteriota</taxon>
        <taxon>Stenosarchaea group</taxon>
        <taxon>Halobacteria</taxon>
        <taxon>Halobacteriales</taxon>
        <taxon>Haloferacaceae</taxon>
        <taxon>Halorubrum</taxon>
    </lineage>
</organism>